<feature type="compositionally biased region" description="Polar residues" evidence="1">
    <location>
        <begin position="77"/>
        <end position="87"/>
    </location>
</feature>
<protein>
    <submittedName>
        <fullName evidence="2">Uncharacterized protein</fullName>
    </submittedName>
</protein>
<evidence type="ECO:0000313" key="2">
    <source>
        <dbReference type="EMBL" id="KAJ7658068.1"/>
    </source>
</evidence>
<feature type="compositionally biased region" description="Low complexity" evidence="1">
    <location>
        <begin position="16"/>
        <end position="28"/>
    </location>
</feature>
<reference evidence="2" key="1">
    <citation type="submission" date="2023-03" db="EMBL/GenBank/DDBJ databases">
        <title>Massive genome expansion in bonnet fungi (Mycena s.s.) driven by repeated elements and novel gene families across ecological guilds.</title>
        <authorList>
            <consortium name="Lawrence Berkeley National Laboratory"/>
            <person name="Harder C.B."/>
            <person name="Miyauchi S."/>
            <person name="Viragh M."/>
            <person name="Kuo A."/>
            <person name="Thoen E."/>
            <person name="Andreopoulos B."/>
            <person name="Lu D."/>
            <person name="Skrede I."/>
            <person name="Drula E."/>
            <person name="Henrissat B."/>
            <person name="Morin E."/>
            <person name="Kohler A."/>
            <person name="Barry K."/>
            <person name="LaButti K."/>
            <person name="Morin E."/>
            <person name="Salamov A."/>
            <person name="Lipzen A."/>
            <person name="Mereny Z."/>
            <person name="Hegedus B."/>
            <person name="Baldrian P."/>
            <person name="Stursova M."/>
            <person name="Weitz H."/>
            <person name="Taylor A."/>
            <person name="Grigoriev I.V."/>
            <person name="Nagy L.G."/>
            <person name="Martin F."/>
            <person name="Kauserud H."/>
        </authorList>
    </citation>
    <scope>NUCLEOTIDE SEQUENCE</scope>
    <source>
        <strain evidence="2">CBHHK067</strain>
    </source>
</reference>
<dbReference type="EMBL" id="JARKIE010000283">
    <property type="protein sequence ID" value="KAJ7658068.1"/>
    <property type="molecule type" value="Genomic_DNA"/>
</dbReference>
<dbReference type="AlphaFoldDB" id="A0AAD7CQJ0"/>
<feature type="region of interest" description="Disordered" evidence="1">
    <location>
        <begin position="1"/>
        <end position="34"/>
    </location>
</feature>
<feature type="region of interest" description="Disordered" evidence="1">
    <location>
        <begin position="77"/>
        <end position="103"/>
    </location>
</feature>
<evidence type="ECO:0000256" key="1">
    <source>
        <dbReference type="SAM" id="MobiDB-lite"/>
    </source>
</evidence>
<evidence type="ECO:0000313" key="3">
    <source>
        <dbReference type="Proteomes" id="UP001221757"/>
    </source>
</evidence>
<proteinExistence type="predicted"/>
<keyword evidence="3" id="KW-1185">Reference proteome</keyword>
<gene>
    <name evidence="2" type="ORF">B0H17DRAFT_1213303</name>
</gene>
<sequence>MRMRFTDKQLDRAVASIGSGSSPSSRPSTTLFPVARPRHPLTKVKPSQPKPLVYCANGKTLSQHLIRSPGGLTLSPSGLASTSTHSVAPQVMPAPQSQPSLTRTKRKFARARDAWLRAFSQHSVVEFEPVLGQCRDEAYIIRLVSRTNAPSPAKPISGQRSRAPLTDMGRALSTKLHAAKMSLHTADTYISGLQSKSWSSVLVVPEALNLSKCVTGQGSQSAYINSSSTAYMVETPLDPGRGSHFCRGCGDAREYLPFLWELLGNAIK</sequence>
<feature type="compositionally biased region" description="Basic and acidic residues" evidence="1">
    <location>
        <begin position="1"/>
        <end position="11"/>
    </location>
</feature>
<dbReference type="Proteomes" id="UP001221757">
    <property type="component" value="Unassembled WGS sequence"/>
</dbReference>
<comment type="caution">
    <text evidence="2">The sequence shown here is derived from an EMBL/GenBank/DDBJ whole genome shotgun (WGS) entry which is preliminary data.</text>
</comment>
<organism evidence="2 3">
    <name type="scientific">Mycena rosella</name>
    <name type="common">Pink bonnet</name>
    <name type="synonym">Agaricus rosellus</name>
    <dbReference type="NCBI Taxonomy" id="1033263"/>
    <lineage>
        <taxon>Eukaryota</taxon>
        <taxon>Fungi</taxon>
        <taxon>Dikarya</taxon>
        <taxon>Basidiomycota</taxon>
        <taxon>Agaricomycotina</taxon>
        <taxon>Agaricomycetes</taxon>
        <taxon>Agaricomycetidae</taxon>
        <taxon>Agaricales</taxon>
        <taxon>Marasmiineae</taxon>
        <taxon>Mycenaceae</taxon>
        <taxon>Mycena</taxon>
    </lineage>
</organism>
<name>A0AAD7CQJ0_MYCRO</name>
<accession>A0AAD7CQJ0</accession>